<dbReference type="Pfam" id="PF13440">
    <property type="entry name" value="Polysacc_synt_3"/>
    <property type="match status" value="1"/>
</dbReference>
<feature type="transmembrane region" description="Helical" evidence="6">
    <location>
        <begin position="37"/>
        <end position="61"/>
    </location>
</feature>
<feature type="transmembrane region" description="Helical" evidence="6">
    <location>
        <begin position="347"/>
        <end position="367"/>
    </location>
</feature>
<feature type="transmembrane region" description="Helical" evidence="6">
    <location>
        <begin position="317"/>
        <end position="335"/>
    </location>
</feature>
<dbReference type="OrthoDB" id="5906224at2"/>
<feature type="transmembrane region" description="Helical" evidence="6">
    <location>
        <begin position="12"/>
        <end position="31"/>
    </location>
</feature>
<feature type="transmembrane region" description="Helical" evidence="6">
    <location>
        <begin position="373"/>
        <end position="395"/>
    </location>
</feature>
<feature type="transmembrane region" description="Helical" evidence="6">
    <location>
        <begin position="437"/>
        <end position="460"/>
    </location>
</feature>
<organism evidence="7 8">
    <name type="scientific">Vibrio mimicus</name>
    <dbReference type="NCBI Taxonomy" id="674"/>
    <lineage>
        <taxon>Bacteria</taxon>
        <taxon>Pseudomonadati</taxon>
        <taxon>Pseudomonadota</taxon>
        <taxon>Gammaproteobacteria</taxon>
        <taxon>Vibrionales</taxon>
        <taxon>Vibrionaceae</taxon>
        <taxon>Vibrio</taxon>
    </lineage>
</organism>
<gene>
    <name evidence="7" type="ORF">AL544_017850</name>
</gene>
<accession>A0A2J9V210</accession>
<comment type="caution">
    <text evidence="7">The sequence shown here is derived from an EMBL/GenBank/DDBJ whole genome shotgun (WGS) entry which is preliminary data.</text>
</comment>
<evidence type="ECO:0000313" key="7">
    <source>
        <dbReference type="EMBL" id="PNM57768.1"/>
    </source>
</evidence>
<dbReference type="Proteomes" id="UP000053748">
    <property type="component" value="Unassembled WGS sequence"/>
</dbReference>
<evidence type="ECO:0000256" key="3">
    <source>
        <dbReference type="ARBA" id="ARBA00022692"/>
    </source>
</evidence>
<dbReference type="AlphaFoldDB" id="A0A2J9V210"/>
<evidence type="ECO:0000313" key="8">
    <source>
        <dbReference type="Proteomes" id="UP000053748"/>
    </source>
</evidence>
<feature type="transmembrane region" description="Helical" evidence="6">
    <location>
        <begin position="137"/>
        <end position="157"/>
    </location>
</feature>
<feature type="transmembrane region" description="Helical" evidence="6">
    <location>
        <begin position="238"/>
        <end position="259"/>
    </location>
</feature>
<feature type="transmembrane region" description="Helical" evidence="6">
    <location>
        <begin position="163"/>
        <end position="187"/>
    </location>
</feature>
<keyword evidence="8" id="KW-1185">Reference proteome</keyword>
<keyword evidence="2" id="KW-1003">Cell membrane</keyword>
<evidence type="ECO:0000256" key="1">
    <source>
        <dbReference type="ARBA" id="ARBA00004651"/>
    </source>
</evidence>
<dbReference type="EMBL" id="LOSJ02000002">
    <property type="protein sequence ID" value="PNM57768.1"/>
    <property type="molecule type" value="Genomic_DNA"/>
</dbReference>
<keyword evidence="3 6" id="KW-0812">Transmembrane</keyword>
<feature type="transmembrane region" description="Helical" evidence="6">
    <location>
        <begin position="407"/>
        <end position="425"/>
    </location>
</feature>
<dbReference type="RefSeq" id="WP_000562018.1">
    <property type="nucleotide sequence ID" value="NZ_CAWMSS010000001.1"/>
</dbReference>
<dbReference type="PANTHER" id="PTHR30250">
    <property type="entry name" value="PST FAMILY PREDICTED COLANIC ACID TRANSPORTER"/>
    <property type="match status" value="1"/>
</dbReference>
<dbReference type="GO" id="GO:0005886">
    <property type="term" value="C:plasma membrane"/>
    <property type="evidence" value="ECO:0007669"/>
    <property type="project" value="UniProtKB-SubCell"/>
</dbReference>
<evidence type="ECO:0000256" key="6">
    <source>
        <dbReference type="SAM" id="Phobius"/>
    </source>
</evidence>
<dbReference type="PANTHER" id="PTHR30250:SF31">
    <property type="entry name" value="INNER MEMBRANE PROTEIN YGHQ"/>
    <property type="match status" value="1"/>
</dbReference>
<keyword evidence="5 6" id="KW-0472">Membrane</keyword>
<evidence type="ECO:0000256" key="5">
    <source>
        <dbReference type="ARBA" id="ARBA00023136"/>
    </source>
</evidence>
<feature type="transmembrane region" description="Helical" evidence="6">
    <location>
        <begin position="82"/>
        <end position="100"/>
    </location>
</feature>
<evidence type="ECO:0000256" key="4">
    <source>
        <dbReference type="ARBA" id="ARBA00022989"/>
    </source>
</evidence>
<keyword evidence="4 6" id="KW-1133">Transmembrane helix</keyword>
<name>A0A2J9V210_VIBMI</name>
<evidence type="ECO:0000256" key="2">
    <source>
        <dbReference type="ARBA" id="ARBA00022475"/>
    </source>
</evidence>
<protein>
    <submittedName>
        <fullName evidence="7">Transporter</fullName>
    </submittedName>
</protein>
<proteinExistence type="predicted"/>
<comment type="subcellular location">
    <subcellularLocation>
        <location evidence="1">Cell membrane</location>
        <topology evidence="1">Multi-pass membrane protein</topology>
    </subcellularLocation>
</comment>
<feature type="transmembrane region" description="Helical" evidence="6">
    <location>
        <begin position="106"/>
        <end position="125"/>
    </location>
</feature>
<dbReference type="InterPro" id="IPR050833">
    <property type="entry name" value="Poly_Biosynth_Transport"/>
</dbReference>
<sequence>MIASLFKYAPVQVFSALSLFVLISIHSRFLVPEEYGLLAILLVFSEGARSVLIQWINSCLLRFYSAMDIDDKAALISQSTRWLIFFLVLSSFVIAALMLVFSLFSFVNFIAVYILLISKSVYLYLIECTRVKEKSSIYRRVVLTQSILVMCVTFIALNWHANIVVAILSLASSYFISILIVGFKMDLSVRLSVDHHKEVISYGMPFMLSGLIGILATRSDRLLIASITNLEQAGLYSAVNNLLMGVMSIVFMIVALPLYPELTKIVEDRQSLYRRHKTYSGILLALTLPSLVGICLIAPVFIDVFLGESYHEIDLRILYLISFSAWLINIKGHYFDHGFQFIFKTKWMPAITSFILLVQVTLSIIFIPQYGALGAAGCLAIAFTIGALCSLFIGIQLGYKYPFPQELHKTLISTMVMSATIYYFLDKLDGFIAISKLLILVSIGLLSYLSAHIILNSFLIRSQFKVWRR</sequence>
<feature type="transmembrane region" description="Helical" evidence="6">
    <location>
        <begin position="279"/>
        <end position="302"/>
    </location>
</feature>
<reference evidence="7" key="1">
    <citation type="submission" date="2017-12" db="EMBL/GenBank/DDBJ databases">
        <title>FDA dAtabase for Regulatory Grade micrObial Sequences (FDA-ARGOS): Supporting development and validation of Infectious Disease Dx tests.</title>
        <authorList>
            <person name="Hoffmann M."/>
            <person name="Allard M."/>
            <person name="Evans P."/>
            <person name="Brown E."/>
            <person name="Tallon L.J."/>
            <person name="Sadzewicz L."/>
            <person name="Sengamalay N."/>
            <person name="Ott S."/>
            <person name="Godinez A."/>
            <person name="Nagaraj S."/>
            <person name="Vavikolanu K."/>
            <person name="Aluvathingal J."/>
            <person name="Nadendla S."/>
            <person name="Hobson J."/>
            <person name="Sichtig H."/>
        </authorList>
    </citation>
    <scope>NUCLEOTIDE SEQUENCE [LARGE SCALE GENOMIC DNA]</scope>
    <source>
        <strain evidence="7">FDAARGOS_113</strain>
    </source>
</reference>
<feature type="transmembrane region" description="Helical" evidence="6">
    <location>
        <begin position="199"/>
        <end position="218"/>
    </location>
</feature>